<evidence type="ECO:0000313" key="4">
    <source>
        <dbReference type="Proteomes" id="UP000215563"/>
    </source>
</evidence>
<dbReference type="Pfam" id="PF03559">
    <property type="entry name" value="Hexose_dehydrat"/>
    <property type="match status" value="2"/>
</dbReference>
<feature type="domain" description="dTDP-4-dehydro-6-deoxy-alpha-D-glucopyranose 2,3-dehydratase" evidence="2">
    <location>
        <begin position="37"/>
        <end position="239"/>
    </location>
</feature>
<feature type="binding site" description="from pocket B" evidence="1">
    <location>
        <position position="304"/>
    </location>
    <ligand>
        <name>dTDP-4-dehydro-6-deoxy-alpha-D-glucose</name>
        <dbReference type="ChEBI" id="CHEBI:57649"/>
        <label>2</label>
    </ligand>
</feature>
<organism evidence="3 4">
    <name type="scientific">Amycolatopsis alba DSM 44262</name>
    <dbReference type="NCBI Taxonomy" id="1125972"/>
    <lineage>
        <taxon>Bacteria</taxon>
        <taxon>Bacillati</taxon>
        <taxon>Actinomycetota</taxon>
        <taxon>Actinomycetes</taxon>
        <taxon>Pseudonocardiales</taxon>
        <taxon>Pseudonocardiaceae</taxon>
        <taxon>Amycolatopsis</taxon>
    </lineage>
</organism>
<dbReference type="EMBL" id="NMQU01000006">
    <property type="protein sequence ID" value="OXM55173.1"/>
    <property type="molecule type" value="Genomic_DNA"/>
</dbReference>
<evidence type="ECO:0000259" key="2">
    <source>
        <dbReference type="Pfam" id="PF03559"/>
    </source>
</evidence>
<name>A0A229S8B7_AMYAL</name>
<evidence type="ECO:0000313" key="3">
    <source>
        <dbReference type="EMBL" id="OXM55173.1"/>
    </source>
</evidence>
<protein>
    <submittedName>
        <fullName evidence="3">NDP-hexose 2,3-dehydratase</fullName>
    </submittedName>
</protein>
<dbReference type="Gene3D" id="3.90.79.40">
    <property type="entry name" value="EvaA sugar 2,3-dehydratase subunit"/>
    <property type="match status" value="2"/>
</dbReference>
<proteinExistence type="predicted"/>
<feature type="binding site" description="from pocket B" evidence="1">
    <location>
        <position position="367"/>
    </location>
    <ligand>
        <name>dTDP-4-dehydro-6-deoxy-alpha-D-glucose</name>
        <dbReference type="ChEBI" id="CHEBI:57649"/>
        <label>2</label>
    </ligand>
</feature>
<feature type="binding site" description="from pocket A" evidence="1">
    <location>
        <begin position="421"/>
        <end position="424"/>
    </location>
    <ligand>
        <name>dTDP-4-dehydro-6-deoxy-alpha-D-glucose</name>
        <dbReference type="ChEBI" id="CHEBI:57649"/>
        <label>1</label>
    </ligand>
</feature>
<feature type="domain" description="dTDP-4-dehydro-6-deoxy-alpha-D-glucopyranose 2,3-dehydratase" evidence="2">
    <location>
        <begin position="277"/>
        <end position="478"/>
    </location>
</feature>
<dbReference type="GO" id="GO:0016829">
    <property type="term" value="F:lyase activity"/>
    <property type="evidence" value="ECO:0007669"/>
    <property type="project" value="InterPro"/>
</dbReference>
<feature type="binding site" description="from pocket B" evidence="1">
    <location>
        <begin position="383"/>
        <end position="385"/>
    </location>
    <ligand>
        <name>dTDP-4-dehydro-6-deoxy-alpha-D-glucose</name>
        <dbReference type="ChEBI" id="CHEBI:57649"/>
        <label>2</label>
    </ligand>
</feature>
<dbReference type="InterPro" id="IPR005212">
    <property type="entry name" value="EvaA-like"/>
</dbReference>
<feature type="binding site" description="from pocket A" evidence="1">
    <location>
        <position position="65"/>
    </location>
    <ligand>
        <name>dTDP-4-dehydro-6-deoxy-alpha-D-glucose</name>
        <dbReference type="ChEBI" id="CHEBI:57649"/>
        <label>1</label>
    </ligand>
</feature>
<feature type="binding site" description="from pocket A" evidence="1">
    <location>
        <position position="231"/>
    </location>
    <ligand>
        <name>dTDP-4-dehydro-6-deoxy-alpha-D-glucose</name>
        <dbReference type="ChEBI" id="CHEBI:57649"/>
        <label>1</label>
    </ligand>
</feature>
<feature type="binding site" description="from pocket B" evidence="1">
    <location>
        <position position="186"/>
    </location>
    <ligand>
        <name>dTDP-4-dehydro-6-deoxy-alpha-D-glucose</name>
        <dbReference type="ChEBI" id="CHEBI:57649"/>
        <label>2</label>
    </ligand>
</feature>
<dbReference type="RefSeq" id="WP_020634137.1">
    <property type="nucleotide sequence ID" value="NZ_KB913032.1"/>
</dbReference>
<dbReference type="InterPro" id="IPR038153">
    <property type="entry name" value="EvaA-like_sf"/>
</dbReference>
<dbReference type="AlphaFoldDB" id="A0A229S8B7"/>
<accession>A0A229S8B7</accession>
<feature type="binding site" description="from pocket A" evidence="1">
    <location>
        <begin position="148"/>
        <end position="152"/>
    </location>
    <ligand>
        <name>dTDP-4-dehydro-6-deoxy-alpha-D-glucose</name>
        <dbReference type="ChEBI" id="CHEBI:57649"/>
        <label>1</label>
    </ligand>
</feature>
<sequence length="490" mass="54436">MVHMTSGTGTRLRTFERAVSVRIAESALTLNGVLRMERLHRWLTVRKLKEAFDVRRIAFEQLRKWSVAPDTGNLAHESGKFFSVEGLSVAVSDGPVKEWSQPILNQPEVGILGILVKEIDGVLHCLMQSKMEPGNADGVQLSPTVQATRSNYSQVHKGRPVPYLHYFRDTAGHRVLADVLQSEQGSWFYRKRNRNMIVEVTTDVEVIDGFCWVTIGQLHSLLSEYDLINMDARTVLSCLPFSAAGIASLFSFGGDDFRSSVIRSFSEDNGSLHSSGDVLSWITESRVGNDVATKLIPLDETTGWRRTSHAITHESEAFFDIIAVDVSAESREVDGWSQPMISPRSTGLVAFLVKRISGVLHVLVNARVEPGYLDVIELAPTVQCSPENYGHLPPDARPAYLDDVLEAPEGAVRYDTILSEEGGRFFKAQNRYLVIEVGDGEHEEVRRDFRWLTVHQLTALIRHSHYVNVQARSLVACLHSLSCGVAGGNG</sequence>
<gene>
    <name evidence="3" type="ORF">CFP75_01325</name>
</gene>
<dbReference type="Proteomes" id="UP000215563">
    <property type="component" value="Unassembled WGS sequence"/>
</dbReference>
<feature type="binding site" description="from pocket B" evidence="1">
    <location>
        <begin position="388"/>
        <end position="389"/>
    </location>
    <ligand>
        <name>dTDP-4-dehydro-6-deoxy-alpha-D-glucose</name>
        <dbReference type="ChEBI" id="CHEBI:57649"/>
        <label>2</label>
    </ligand>
</feature>
<reference evidence="3 4" key="1">
    <citation type="submission" date="2017-07" db="EMBL/GenBank/DDBJ databases">
        <title>Amycolatopsis alba DSM 44262 Genome sequencing and assembly.</title>
        <authorList>
            <person name="Kaur N."/>
            <person name="Mayilraj S."/>
        </authorList>
    </citation>
    <scope>NUCLEOTIDE SEQUENCE [LARGE SCALE GENOMIC DNA]</scope>
    <source>
        <strain evidence="3 4">DSM 44262</strain>
    </source>
</reference>
<comment type="caution">
    <text evidence="3">The sequence shown here is derived from an EMBL/GenBank/DDBJ whole genome shotgun (WGS) entry which is preliminary data.</text>
</comment>
<evidence type="ECO:0000256" key="1">
    <source>
        <dbReference type="PIRSR" id="PIRSR605212-50"/>
    </source>
</evidence>
<keyword evidence="4" id="KW-1185">Reference proteome</keyword>